<comment type="caution">
    <text evidence="1">The sequence shown here is derived from an EMBL/GenBank/DDBJ whole genome shotgun (WGS) entry which is preliminary data.</text>
</comment>
<evidence type="ECO:0000313" key="2">
    <source>
        <dbReference type="Proteomes" id="UP000626109"/>
    </source>
</evidence>
<organism evidence="1 2">
    <name type="scientific">Polarella glacialis</name>
    <name type="common">Dinoflagellate</name>
    <dbReference type="NCBI Taxonomy" id="89957"/>
    <lineage>
        <taxon>Eukaryota</taxon>
        <taxon>Sar</taxon>
        <taxon>Alveolata</taxon>
        <taxon>Dinophyceae</taxon>
        <taxon>Suessiales</taxon>
        <taxon>Suessiaceae</taxon>
        <taxon>Polarella</taxon>
    </lineage>
</organism>
<name>A0A813KUQ0_POLGL</name>
<dbReference type="Proteomes" id="UP000626109">
    <property type="component" value="Unassembled WGS sequence"/>
</dbReference>
<sequence>LKRGLQRLDREMLAKYYRPGLHSLARLKYLKEPGFSRSPAAQHVALTCRRALASALERSARACVRSAPGMLHQVQHSFRKKLPAVRSRRAKK</sequence>
<evidence type="ECO:0000313" key="1">
    <source>
        <dbReference type="EMBL" id="CAE8709843.1"/>
    </source>
</evidence>
<dbReference type="AlphaFoldDB" id="A0A813KUQ0"/>
<accession>A0A813KUQ0</accession>
<proteinExistence type="predicted"/>
<dbReference type="EMBL" id="CAJNNW010031905">
    <property type="protein sequence ID" value="CAE8709843.1"/>
    <property type="molecule type" value="Genomic_DNA"/>
</dbReference>
<reference evidence="1" key="1">
    <citation type="submission" date="2021-02" db="EMBL/GenBank/DDBJ databases">
        <authorList>
            <person name="Dougan E. K."/>
            <person name="Rhodes N."/>
            <person name="Thang M."/>
            <person name="Chan C."/>
        </authorList>
    </citation>
    <scope>NUCLEOTIDE SEQUENCE</scope>
</reference>
<protein>
    <submittedName>
        <fullName evidence="1">Uncharacterized protein</fullName>
    </submittedName>
</protein>
<feature type="non-terminal residue" evidence="1">
    <location>
        <position position="92"/>
    </location>
</feature>
<gene>
    <name evidence="1" type="ORF">PGLA2088_LOCUS35658</name>
</gene>